<evidence type="ECO:0000313" key="1">
    <source>
        <dbReference type="EMBL" id="MBX63678.1"/>
    </source>
</evidence>
<reference evidence="1" key="1">
    <citation type="submission" date="2018-02" db="EMBL/GenBank/DDBJ databases">
        <title>Rhizophora mucronata_Transcriptome.</title>
        <authorList>
            <person name="Meera S.P."/>
            <person name="Sreeshan A."/>
            <person name="Augustine A."/>
        </authorList>
    </citation>
    <scope>NUCLEOTIDE SEQUENCE</scope>
    <source>
        <tissue evidence="1">Leaf</tissue>
    </source>
</reference>
<protein>
    <submittedName>
        <fullName evidence="1">Uncharacterized protein</fullName>
    </submittedName>
</protein>
<name>A0A2P2Q9J3_RHIMU</name>
<sequence>MLLFGYFILPI</sequence>
<accession>A0A2P2Q9J3</accession>
<organism evidence="1">
    <name type="scientific">Rhizophora mucronata</name>
    <name type="common">Asiatic mangrove</name>
    <dbReference type="NCBI Taxonomy" id="61149"/>
    <lineage>
        <taxon>Eukaryota</taxon>
        <taxon>Viridiplantae</taxon>
        <taxon>Streptophyta</taxon>
        <taxon>Embryophyta</taxon>
        <taxon>Tracheophyta</taxon>
        <taxon>Spermatophyta</taxon>
        <taxon>Magnoliopsida</taxon>
        <taxon>eudicotyledons</taxon>
        <taxon>Gunneridae</taxon>
        <taxon>Pentapetalae</taxon>
        <taxon>rosids</taxon>
        <taxon>fabids</taxon>
        <taxon>Malpighiales</taxon>
        <taxon>Rhizophoraceae</taxon>
        <taxon>Rhizophora</taxon>
    </lineage>
</organism>
<dbReference type="EMBL" id="GGEC01083194">
    <property type="protein sequence ID" value="MBX63678.1"/>
    <property type="molecule type" value="Transcribed_RNA"/>
</dbReference>
<proteinExistence type="predicted"/>